<dbReference type="PANTHER" id="PTHR46825">
    <property type="entry name" value="D-ALANYL-D-ALANINE-CARBOXYPEPTIDASE/ENDOPEPTIDASE AMPH"/>
    <property type="match status" value="1"/>
</dbReference>
<evidence type="ECO:0000259" key="1">
    <source>
        <dbReference type="Pfam" id="PF00144"/>
    </source>
</evidence>
<gene>
    <name evidence="3" type="ORF">A8L58_09775</name>
    <name evidence="2" type="ORF">AXH35_08320</name>
</gene>
<dbReference type="InterPro" id="IPR012338">
    <property type="entry name" value="Beta-lactam/transpept-like"/>
</dbReference>
<accession>A0AAC8YF14</accession>
<dbReference type="SUPFAM" id="SSF56601">
    <property type="entry name" value="beta-lactamase/transpeptidase-like"/>
    <property type="match status" value="1"/>
</dbReference>
<dbReference type="EMBL" id="CP015970">
    <property type="protein sequence ID" value="AOZ46936.1"/>
    <property type="molecule type" value="Genomic_DNA"/>
</dbReference>
<evidence type="ECO:0000313" key="5">
    <source>
        <dbReference type="Proteomes" id="UP000178666"/>
    </source>
</evidence>
<dbReference type="InterPro" id="IPR050491">
    <property type="entry name" value="AmpC-like"/>
</dbReference>
<evidence type="ECO:0000313" key="3">
    <source>
        <dbReference type="EMBL" id="AOZ46936.1"/>
    </source>
</evidence>
<organism evidence="2 4">
    <name type="scientific">Acidipropionibacterium acidipropionici</name>
    <dbReference type="NCBI Taxonomy" id="1748"/>
    <lineage>
        <taxon>Bacteria</taxon>
        <taxon>Bacillati</taxon>
        <taxon>Actinomycetota</taxon>
        <taxon>Actinomycetes</taxon>
        <taxon>Propionibacteriales</taxon>
        <taxon>Propionibacteriaceae</taxon>
        <taxon>Acidipropionibacterium</taxon>
    </lineage>
</organism>
<dbReference type="RefSeq" id="WP_062819556.1">
    <property type="nucleotide sequence ID" value="NZ_CP014352.1"/>
</dbReference>
<dbReference type="InterPro" id="IPR001466">
    <property type="entry name" value="Beta-lactam-related"/>
</dbReference>
<dbReference type="PANTHER" id="PTHR46825:SF15">
    <property type="entry name" value="BETA-LACTAMASE-RELATED DOMAIN-CONTAINING PROTEIN"/>
    <property type="match status" value="1"/>
</dbReference>
<feature type="domain" description="Beta-lactamase-related" evidence="1">
    <location>
        <begin position="30"/>
        <end position="362"/>
    </location>
</feature>
<sequence>MITAEEIDQRAIGRIVEDAVSGWSICAPTWAAAVFDRSGVIAFASAASHGFECPARGDIFRIASMSKSFLVACMLLLVERGDLDLDAPVDRYIPSFQTPSTDVVTVKMLISNASGLPEDNGWSDHNLDLPRAEFIALLRKGFHFTEPPGQAYQYSNVAFTVASMILEIVSGERYETFLNHEILEPLGLDSTRYRAGDYPQSAPLARGFSTFDRGISWVTREFAESGATAPVGALFSTVDDIAQWSAWLSAPFQADAHGGGDVARPRLSLLSGASRARMQRIHTPIPSIAGRWTSPRDDAAGYGLGLFVEHDSRFGPIAQHSGGLPGLSANMRWQLDSGIGVVAYATSEGQPVSDRAADLLDAVLRARDVPARHIRLWPQTFEAARRIDSMLRGGADHRKVSDLLAGSVFADMPAEIRRNQFEAAVARAGGLSHDVAPLADRALWCVSAAQLVWRLPCARSDLQVRIELAEVARQPVQRLVIEPLGAELAGLPADRDLVVRHHRPVLP</sequence>
<dbReference type="Pfam" id="PF00144">
    <property type="entry name" value="Beta-lactamase"/>
    <property type="match status" value="1"/>
</dbReference>
<keyword evidence="5" id="KW-1185">Reference proteome</keyword>
<dbReference type="Proteomes" id="UP000178666">
    <property type="component" value="Chromosome"/>
</dbReference>
<protein>
    <recommendedName>
        <fullName evidence="1">Beta-lactamase-related domain-containing protein</fullName>
    </recommendedName>
</protein>
<reference evidence="2 4" key="2">
    <citation type="submission" date="2016-02" db="EMBL/GenBank/DDBJ databases">
        <title>Complete Genome Sequence of Propionibacterium acidipropionici ATCC 55737.</title>
        <authorList>
            <person name="Luna Flores C.H."/>
            <person name="Nielsen L.K."/>
            <person name="Marcellin E."/>
        </authorList>
    </citation>
    <scope>NUCLEOTIDE SEQUENCE [LARGE SCALE GENOMIC DNA]</scope>
    <source>
        <strain evidence="2 4">ATCC 55737</strain>
    </source>
</reference>
<proteinExistence type="predicted"/>
<name>A0AAC8YF14_9ACTN</name>
<dbReference type="EMBL" id="CP014352">
    <property type="protein sequence ID" value="AMS05461.1"/>
    <property type="molecule type" value="Genomic_DNA"/>
</dbReference>
<reference evidence="3 5" key="1">
    <citation type="journal article" date="2016" name="Plant Dis.">
        <title>Improved production of propionic acid using genome shuffling.</title>
        <authorList>
            <person name="Luna-Flores C.H."/>
            <person name="Palfreyman R.W."/>
            <person name="Kromer J.O."/>
            <person name="Nielsen L.K."/>
            <person name="Marcellin E."/>
        </authorList>
    </citation>
    <scope>NUCLEOTIDE SEQUENCE [LARGE SCALE GENOMIC DNA]</scope>
    <source>
        <strain evidence="3 5">F3E8</strain>
    </source>
</reference>
<dbReference type="Proteomes" id="UP000075221">
    <property type="component" value="Chromosome"/>
</dbReference>
<evidence type="ECO:0000313" key="2">
    <source>
        <dbReference type="EMBL" id="AMS05461.1"/>
    </source>
</evidence>
<evidence type="ECO:0000313" key="4">
    <source>
        <dbReference type="Proteomes" id="UP000075221"/>
    </source>
</evidence>
<dbReference type="Gene3D" id="3.40.710.10">
    <property type="entry name" value="DD-peptidase/beta-lactamase superfamily"/>
    <property type="match status" value="1"/>
</dbReference>
<dbReference type="AlphaFoldDB" id="A0AAC8YF14"/>